<sequence>MSSLLSSLEKHHLISCWDHLIRLLPASSSNPLRFFPLLSTQIDHPCCSPENDNEEYATYVVTLRGEMLQVDPKWRNHQYIYSMRVAIH</sequence>
<reference evidence="1 2" key="2">
    <citation type="journal article" date="2009" name="PLoS ONE">
        <title>An integrated genetic and cytogenetic map of the cucumber genome.</title>
        <authorList>
            <person name="Ren Y."/>
            <person name="Zhang Z."/>
            <person name="Liu J."/>
            <person name="Staub J.E."/>
            <person name="Han Y."/>
            <person name="Cheng Z."/>
            <person name="Li X."/>
            <person name="Lu J."/>
            <person name="Miao H."/>
            <person name="Kang H."/>
            <person name="Xie B."/>
            <person name="Gu X."/>
            <person name="Wang X."/>
            <person name="Du Y."/>
            <person name="Jin W."/>
            <person name="Huang S."/>
        </authorList>
    </citation>
    <scope>NUCLEOTIDE SEQUENCE [LARGE SCALE GENOMIC DNA]</scope>
    <source>
        <strain evidence="2">cv. 9930</strain>
    </source>
</reference>
<name>A0A0A0LDA6_CUCSA</name>
<evidence type="ECO:0000313" key="2">
    <source>
        <dbReference type="Proteomes" id="UP000029981"/>
    </source>
</evidence>
<accession>A0A0A0LDA6</accession>
<dbReference type="Proteomes" id="UP000029981">
    <property type="component" value="Chromosome 3"/>
</dbReference>
<reference evidence="1 2" key="3">
    <citation type="journal article" date="2010" name="BMC Genomics">
        <title>Transcriptome sequencing and comparative analysis of cucumber flowers with different sex types.</title>
        <authorList>
            <person name="Guo S."/>
            <person name="Zheng Y."/>
            <person name="Joung J.G."/>
            <person name="Liu S."/>
            <person name="Zhang Z."/>
            <person name="Crasta O.R."/>
            <person name="Sobral B.W."/>
            <person name="Xu Y."/>
            <person name="Huang S."/>
            <person name="Fei Z."/>
        </authorList>
    </citation>
    <scope>NUCLEOTIDE SEQUENCE [LARGE SCALE GENOMIC DNA]</scope>
    <source>
        <strain evidence="2">cv. 9930</strain>
    </source>
</reference>
<protein>
    <submittedName>
        <fullName evidence="1">Uncharacterized protein</fullName>
    </submittedName>
</protein>
<organism evidence="1 2">
    <name type="scientific">Cucumis sativus</name>
    <name type="common">Cucumber</name>
    <dbReference type="NCBI Taxonomy" id="3659"/>
    <lineage>
        <taxon>Eukaryota</taxon>
        <taxon>Viridiplantae</taxon>
        <taxon>Streptophyta</taxon>
        <taxon>Embryophyta</taxon>
        <taxon>Tracheophyta</taxon>
        <taxon>Spermatophyta</taxon>
        <taxon>Magnoliopsida</taxon>
        <taxon>eudicotyledons</taxon>
        <taxon>Gunneridae</taxon>
        <taxon>Pentapetalae</taxon>
        <taxon>rosids</taxon>
        <taxon>fabids</taxon>
        <taxon>Cucurbitales</taxon>
        <taxon>Cucurbitaceae</taxon>
        <taxon>Benincaseae</taxon>
        <taxon>Cucumis</taxon>
    </lineage>
</organism>
<dbReference type="Gramene" id="KGN58026">
    <property type="protein sequence ID" value="KGN58026"/>
    <property type="gene ID" value="Csa_3G442050"/>
</dbReference>
<proteinExistence type="predicted"/>
<reference evidence="1 2" key="1">
    <citation type="journal article" date="2009" name="Nat. Genet.">
        <title>The genome of the cucumber, Cucumis sativus L.</title>
        <authorList>
            <person name="Huang S."/>
            <person name="Li R."/>
            <person name="Zhang Z."/>
            <person name="Li L."/>
            <person name="Gu X."/>
            <person name="Fan W."/>
            <person name="Lucas W.J."/>
            <person name="Wang X."/>
            <person name="Xie B."/>
            <person name="Ni P."/>
            <person name="Ren Y."/>
            <person name="Zhu H."/>
            <person name="Li J."/>
            <person name="Lin K."/>
            <person name="Jin W."/>
            <person name="Fei Z."/>
            <person name="Li G."/>
            <person name="Staub J."/>
            <person name="Kilian A."/>
            <person name="van der Vossen E.A."/>
            <person name="Wu Y."/>
            <person name="Guo J."/>
            <person name="He J."/>
            <person name="Jia Z."/>
            <person name="Ren Y."/>
            <person name="Tian G."/>
            <person name="Lu Y."/>
            <person name="Ruan J."/>
            <person name="Qian W."/>
            <person name="Wang M."/>
            <person name="Huang Q."/>
            <person name="Li B."/>
            <person name="Xuan Z."/>
            <person name="Cao J."/>
            <person name="Asan"/>
            <person name="Wu Z."/>
            <person name="Zhang J."/>
            <person name="Cai Q."/>
            <person name="Bai Y."/>
            <person name="Zhao B."/>
            <person name="Han Y."/>
            <person name="Li Y."/>
            <person name="Li X."/>
            <person name="Wang S."/>
            <person name="Shi Q."/>
            <person name="Liu S."/>
            <person name="Cho W.K."/>
            <person name="Kim J.Y."/>
            <person name="Xu Y."/>
            <person name="Heller-Uszynska K."/>
            <person name="Miao H."/>
            <person name="Cheng Z."/>
            <person name="Zhang S."/>
            <person name="Wu J."/>
            <person name="Yang Y."/>
            <person name="Kang H."/>
            <person name="Li M."/>
            <person name="Liang H."/>
            <person name="Ren X."/>
            <person name="Shi Z."/>
            <person name="Wen M."/>
            <person name="Jian M."/>
            <person name="Yang H."/>
            <person name="Zhang G."/>
            <person name="Yang Z."/>
            <person name="Chen R."/>
            <person name="Liu S."/>
            <person name="Li J."/>
            <person name="Ma L."/>
            <person name="Liu H."/>
            <person name="Zhou Y."/>
            <person name="Zhao J."/>
            <person name="Fang X."/>
            <person name="Li G."/>
            <person name="Fang L."/>
            <person name="Li Y."/>
            <person name="Liu D."/>
            <person name="Zheng H."/>
            <person name="Zhang Y."/>
            <person name="Qin N."/>
            <person name="Li Z."/>
            <person name="Yang G."/>
            <person name="Yang S."/>
            <person name="Bolund L."/>
            <person name="Kristiansen K."/>
            <person name="Zheng H."/>
            <person name="Li S."/>
            <person name="Zhang X."/>
            <person name="Yang H."/>
            <person name="Wang J."/>
            <person name="Sun R."/>
            <person name="Zhang B."/>
            <person name="Jiang S."/>
            <person name="Wang J."/>
            <person name="Du Y."/>
            <person name="Li S."/>
        </authorList>
    </citation>
    <scope>NUCLEOTIDE SEQUENCE [LARGE SCALE GENOMIC DNA]</scope>
    <source>
        <strain evidence="2">cv. 9930</strain>
    </source>
</reference>
<evidence type="ECO:0000313" key="1">
    <source>
        <dbReference type="EMBL" id="KGN58026.1"/>
    </source>
</evidence>
<keyword evidence="2" id="KW-1185">Reference proteome</keyword>
<reference evidence="1 2" key="4">
    <citation type="journal article" date="2011" name="BMC Genomics">
        <title>RNA-Seq improves annotation of protein-coding genes in the cucumber genome.</title>
        <authorList>
            <person name="Li Z."/>
            <person name="Zhang Z."/>
            <person name="Yan P."/>
            <person name="Huang S."/>
            <person name="Fei Z."/>
            <person name="Lin K."/>
        </authorList>
    </citation>
    <scope>NUCLEOTIDE SEQUENCE [LARGE SCALE GENOMIC DNA]</scope>
    <source>
        <strain evidence="2">cv. 9930</strain>
    </source>
</reference>
<dbReference type="AlphaFoldDB" id="A0A0A0LDA6"/>
<gene>
    <name evidence="1" type="ORF">Csa_3G442050</name>
</gene>
<dbReference type="EMBL" id="CM002924">
    <property type="protein sequence ID" value="KGN58026.1"/>
    <property type="molecule type" value="Genomic_DNA"/>
</dbReference>